<dbReference type="AlphaFoldDB" id="A0A8J9ZJX6"/>
<dbReference type="GO" id="GO:0005829">
    <property type="term" value="C:cytosol"/>
    <property type="evidence" value="ECO:0007669"/>
    <property type="project" value="TreeGrafter"/>
</dbReference>
<reference evidence="4" key="1">
    <citation type="submission" date="2022-01" db="EMBL/GenBank/DDBJ databases">
        <authorList>
            <person name="Braso-Vives M."/>
        </authorList>
    </citation>
    <scope>NUCLEOTIDE SEQUENCE</scope>
</reference>
<keyword evidence="1" id="KW-0808">Transferase</keyword>
<evidence type="ECO:0000256" key="1">
    <source>
        <dbReference type="ARBA" id="ARBA00022603"/>
    </source>
</evidence>
<evidence type="ECO:0000256" key="2">
    <source>
        <dbReference type="ARBA" id="ARBA00022691"/>
    </source>
</evidence>
<keyword evidence="5" id="KW-1185">Reference proteome</keyword>
<dbReference type="SUPFAM" id="SSF53335">
    <property type="entry name" value="S-adenosyl-L-methionine-dependent methyltransferases"/>
    <property type="match status" value="1"/>
</dbReference>
<organism evidence="4 5">
    <name type="scientific">Branchiostoma lanceolatum</name>
    <name type="common">Common lancelet</name>
    <name type="synonym">Amphioxus lanceolatum</name>
    <dbReference type="NCBI Taxonomy" id="7740"/>
    <lineage>
        <taxon>Eukaryota</taxon>
        <taxon>Metazoa</taxon>
        <taxon>Chordata</taxon>
        <taxon>Cephalochordata</taxon>
        <taxon>Leptocardii</taxon>
        <taxon>Amphioxiformes</taxon>
        <taxon>Branchiostomatidae</taxon>
        <taxon>Branchiostoma</taxon>
    </lineage>
</organism>
<dbReference type="GO" id="GO:0008168">
    <property type="term" value="F:methyltransferase activity"/>
    <property type="evidence" value="ECO:0007669"/>
    <property type="project" value="UniProtKB-KW"/>
</dbReference>
<dbReference type="Proteomes" id="UP000838412">
    <property type="component" value="Chromosome 3"/>
</dbReference>
<dbReference type="PANTHER" id="PTHR14614">
    <property type="entry name" value="HEPATOCELLULAR CARCINOMA-ASSOCIATED ANTIGEN"/>
    <property type="match status" value="1"/>
</dbReference>
<sequence>MPIETEDTTTSSEDTPKGADGEISEDAVVWTKETIYEMMRSRSRDQNFHFVGRDIVITERNVGDMTAIGTKLWTTAEVFCEYLESGVFPLKDKKVVELGSGTGLVGIVTSLLGADVTLTDLPDIIYNLEPNVAINTRGVKHPPTVCPLAWGVDLHAFPKAAHYDYVIGSDLVYDAEVFEGLIQTIKYLSDANTTILLGFHLRVPDRDLKFLNMFTKEFNVVKEHELPNQGKAVRLYEARTK</sequence>
<name>A0A8J9ZJX6_BRALA</name>
<dbReference type="GO" id="GO:0032259">
    <property type="term" value="P:methylation"/>
    <property type="evidence" value="ECO:0007669"/>
    <property type="project" value="UniProtKB-KW"/>
</dbReference>
<dbReference type="Pfam" id="PF10294">
    <property type="entry name" value="Methyltransf_16"/>
    <property type="match status" value="1"/>
</dbReference>
<evidence type="ECO:0000313" key="5">
    <source>
        <dbReference type="Proteomes" id="UP000838412"/>
    </source>
</evidence>
<dbReference type="InterPro" id="IPR029063">
    <property type="entry name" value="SAM-dependent_MTases_sf"/>
</dbReference>
<keyword evidence="1" id="KW-0489">Methyltransferase</keyword>
<dbReference type="EMBL" id="OV696688">
    <property type="protein sequence ID" value="CAH1256792.1"/>
    <property type="molecule type" value="Genomic_DNA"/>
</dbReference>
<gene>
    <name evidence="4" type="primary">METTL21C</name>
    <name evidence="4" type="ORF">BLAG_LOCUS14946</name>
</gene>
<dbReference type="PANTHER" id="PTHR14614:SF109">
    <property type="entry name" value="RIBOSOMAL LYSINE N-METHYLTRANSFERASE 5"/>
    <property type="match status" value="1"/>
</dbReference>
<proteinExistence type="predicted"/>
<dbReference type="Gene3D" id="3.40.50.150">
    <property type="entry name" value="Vaccinia Virus protein VP39"/>
    <property type="match status" value="1"/>
</dbReference>
<evidence type="ECO:0000256" key="3">
    <source>
        <dbReference type="SAM" id="MobiDB-lite"/>
    </source>
</evidence>
<dbReference type="OrthoDB" id="413520at2759"/>
<accession>A0A8J9ZJX6</accession>
<feature type="region of interest" description="Disordered" evidence="3">
    <location>
        <begin position="1"/>
        <end position="23"/>
    </location>
</feature>
<keyword evidence="2" id="KW-0949">S-adenosyl-L-methionine</keyword>
<evidence type="ECO:0000313" key="4">
    <source>
        <dbReference type="EMBL" id="CAH1256792.1"/>
    </source>
</evidence>
<dbReference type="InterPro" id="IPR019410">
    <property type="entry name" value="Methyltransf_16"/>
</dbReference>
<protein>
    <submittedName>
        <fullName evidence="4">METTL21C protein</fullName>
    </submittedName>
</protein>
<dbReference type="GO" id="GO:0032991">
    <property type="term" value="C:protein-containing complex"/>
    <property type="evidence" value="ECO:0007669"/>
    <property type="project" value="TreeGrafter"/>
</dbReference>